<evidence type="ECO:0000256" key="1">
    <source>
        <dbReference type="SAM" id="Coils"/>
    </source>
</evidence>
<evidence type="ECO:0008006" key="7">
    <source>
        <dbReference type="Google" id="ProtNLM"/>
    </source>
</evidence>
<feature type="region of interest" description="Disordered" evidence="2">
    <location>
        <begin position="237"/>
        <end position="327"/>
    </location>
</feature>
<dbReference type="GO" id="GO:0003779">
    <property type="term" value="F:actin binding"/>
    <property type="evidence" value="ECO:0007669"/>
    <property type="project" value="InterPro"/>
</dbReference>
<dbReference type="SMART" id="SM00498">
    <property type="entry name" value="FH2"/>
    <property type="match status" value="1"/>
</dbReference>
<organism evidence="5 6">
    <name type="scientific">Tulasnella calospora MUT 4182</name>
    <dbReference type="NCBI Taxonomy" id="1051891"/>
    <lineage>
        <taxon>Eukaryota</taxon>
        <taxon>Fungi</taxon>
        <taxon>Dikarya</taxon>
        <taxon>Basidiomycota</taxon>
        <taxon>Agaricomycotina</taxon>
        <taxon>Agaricomycetes</taxon>
        <taxon>Cantharellales</taxon>
        <taxon>Tulasnellaceae</taxon>
        <taxon>Tulasnella</taxon>
    </lineage>
</organism>
<keyword evidence="1" id="KW-0175">Coiled coil</keyword>
<dbReference type="PANTHER" id="PTHR45725:SF1">
    <property type="entry name" value="DISHEVELLED ASSOCIATED ACTIVATOR OF MORPHOGENESIS, ISOFORM D"/>
    <property type="match status" value="1"/>
</dbReference>
<dbReference type="SUPFAM" id="SSF48371">
    <property type="entry name" value="ARM repeat"/>
    <property type="match status" value="1"/>
</dbReference>
<feature type="compositionally biased region" description="Pro residues" evidence="2">
    <location>
        <begin position="1155"/>
        <end position="1169"/>
    </location>
</feature>
<dbReference type="Pfam" id="PF06371">
    <property type="entry name" value="Drf_GBD"/>
    <property type="match status" value="1"/>
</dbReference>
<reference evidence="5 6" key="1">
    <citation type="submission" date="2014-04" db="EMBL/GenBank/DDBJ databases">
        <authorList>
            <consortium name="DOE Joint Genome Institute"/>
            <person name="Kuo A."/>
            <person name="Girlanda M."/>
            <person name="Perotto S."/>
            <person name="Kohler A."/>
            <person name="Nagy L.G."/>
            <person name="Floudas D."/>
            <person name="Copeland A."/>
            <person name="Barry K.W."/>
            <person name="Cichocki N."/>
            <person name="Veneault-Fourrey C."/>
            <person name="LaButti K."/>
            <person name="Lindquist E.A."/>
            <person name="Lipzen A."/>
            <person name="Lundell T."/>
            <person name="Morin E."/>
            <person name="Murat C."/>
            <person name="Sun H."/>
            <person name="Tunlid A."/>
            <person name="Henrissat B."/>
            <person name="Grigoriev I.V."/>
            <person name="Hibbett D.S."/>
            <person name="Martin F."/>
            <person name="Nordberg H.P."/>
            <person name="Cantor M.N."/>
            <person name="Hua S.X."/>
        </authorList>
    </citation>
    <scope>NUCLEOTIDE SEQUENCE [LARGE SCALE GENOMIC DNA]</scope>
    <source>
        <strain evidence="5 6">MUT 4182</strain>
    </source>
</reference>
<dbReference type="PROSITE" id="PS51232">
    <property type="entry name" value="GBD_FH3"/>
    <property type="match status" value="1"/>
</dbReference>
<gene>
    <name evidence="5" type="ORF">M407DRAFT_14389</name>
</gene>
<dbReference type="InterPro" id="IPR016024">
    <property type="entry name" value="ARM-type_fold"/>
</dbReference>
<dbReference type="SUPFAM" id="SSF101447">
    <property type="entry name" value="Formin homology 2 domain (FH2 domain)"/>
    <property type="match status" value="1"/>
</dbReference>
<feature type="domain" description="FH2" evidence="4">
    <location>
        <begin position="1287"/>
        <end position="1684"/>
    </location>
</feature>
<dbReference type="InterPro" id="IPR042201">
    <property type="entry name" value="FH2_Formin_sf"/>
</dbReference>
<dbReference type="SMART" id="SM01140">
    <property type="entry name" value="Drf_GBD"/>
    <property type="match status" value="1"/>
</dbReference>
<feature type="compositionally biased region" description="Pro residues" evidence="2">
    <location>
        <begin position="1184"/>
        <end position="1197"/>
    </location>
</feature>
<dbReference type="EMBL" id="KN822974">
    <property type="protein sequence ID" value="KIO30263.1"/>
    <property type="molecule type" value="Genomic_DNA"/>
</dbReference>
<reference evidence="6" key="2">
    <citation type="submission" date="2015-01" db="EMBL/GenBank/DDBJ databases">
        <title>Evolutionary Origins and Diversification of the Mycorrhizal Mutualists.</title>
        <authorList>
            <consortium name="DOE Joint Genome Institute"/>
            <consortium name="Mycorrhizal Genomics Consortium"/>
            <person name="Kohler A."/>
            <person name="Kuo A."/>
            <person name="Nagy L.G."/>
            <person name="Floudas D."/>
            <person name="Copeland A."/>
            <person name="Barry K.W."/>
            <person name="Cichocki N."/>
            <person name="Veneault-Fourrey C."/>
            <person name="LaButti K."/>
            <person name="Lindquist E.A."/>
            <person name="Lipzen A."/>
            <person name="Lundell T."/>
            <person name="Morin E."/>
            <person name="Murat C."/>
            <person name="Riley R."/>
            <person name="Ohm R."/>
            <person name="Sun H."/>
            <person name="Tunlid A."/>
            <person name="Henrissat B."/>
            <person name="Grigoriev I.V."/>
            <person name="Hibbett D.S."/>
            <person name="Martin F."/>
        </authorList>
    </citation>
    <scope>NUCLEOTIDE SEQUENCE [LARGE SCALE GENOMIC DNA]</scope>
    <source>
        <strain evidence="6">MUT 4182</strain>
    </source>
</reference>
<dbReference type="HOGENOM" id="CLU_000873_0_0_1"/>
<feature type="compositionally biased region" description="Pro residues" evidence="2">
    <location>
        <begin position="1214"/>
        <end position="1229"/>
    </location>
</feature>
<proteinExistence type="predicted"/>
<feature type="compositionally biased region" description="Low complexity" evidence="2">
    <location>
        <begin position="1136"/>
        <end position="1150"/>
    </location>
</feature>
<feature type="compositionally biased region" description="Basic and acidic residues" evidence="2">
    <location>
        <begin position="1723"/>
        <end position="1732"/>
    </location>
</feature>
<dbReference type="Pfam" id="PF06367">
    <property type="entry name" value="Drf_FH3"/>
    <property type="match status" value="1"/>
</dbReference>
<evidence type="ECO:0000256" key="2">
    <source>
        <dbReference type="SAM" id="MobiDB-lite"/>
    </source>
</evidence>
<feature type="compositionally biased region" description="Acidic residues" evidence="2">
    <location>
        <begin position="1682"/>
        <end position="1692"/>
    </location>
</feature>
<feature type="coiled-coil region" evidence="1">
    <location>
        <begin position="908"/>
        <end position="942"/>
    </location>
</feature>
<keyword evidence="6" id="KW-1185">Reference proteome</keyword>
<feature type="domain" description="GBD/FH3" evidence="3">
    <location>
        <begin position="346"/>
        <end position="878"/>
    </location>
</feature>
<feature type="region of interest" description="Disordered" evidence="2">
    <location>
        <begin position="1116"/>
        <end position="1282"/>
    </location>
</feature>
<dbReference type="GO" id="GO:0030036">
    <property type="term" value="P:actin cytoskeleton organization"/>
    <property type="evidence" value="ECO:0007669"/>
    <property type="project" value="InterPro"/>
</dbReference>
<evidence type="ECO:0000313" key="5">
    <source>
        <dbReference type="EMBL" id="KIO30263.1"/>
    </source>
</evidence>
<feature type="region of interest" description="Disordered" evidence="2">
    <location>
        <begin position="447"/>
        <end position="466"/>
    </location>
</feature>
<feature type="region of interest" description="Disordered" evidence="2">
    <location>
        <begin position="991"/>
        <end position="1016"/>
    </location>
</feature>
<dbReference type="GO" id="GO:0031267">
    <property type="term" value="F:small GTPase binding"/>
    <property type="evidence" value="ECO:0007669"/>
    <property type="project" value="InterPro"/>
</dbReference>
<evidence type="ECO:0000259" key="4">
    <source>
        <dbReference type="PROSITE" id="PS51444"/>
    </source>
</evidence>
<dbReference type="InterPro" id="IPR051425">
    <property type="entry name" value="Formin_Homology"/>
</dbReference>
<evidence type="ECO:0000313" key="6">
    <source>
        <dbReference type="Proteomes" id="UP000054248"/>
    </source>
</evidence>
<dbReference type="Proteomes" id="UP000054248">
    <property type="component" value="Unassembled WGS sequence"/>
</dbReference>
<dbReference type="InterPro" id="IPR015425">
    <property type="entry name" value="FH2_Formin"/>
</dbReference>
<evidence type="ECO:0000259" key="3">
    <source>
        <dbReference type="PROSITE" id="PS51232"/>
    </source>
</evidence>
<dbReference type="SMART" id="SM01139">
    <property type="entry name" value="Drf_FH3"/>
    <property type="match status" value="1"/>
</dbReference>
<feature type="compositionally biased region" description="Pro residues" evidence="2">
    <location>
        <begin position="1237"/>
        <end position="1275"/>
    </location>
</feature>
<feature type="compositionally biased region" description="Polar residues" evidence="2">
    <location>
        <begin position="1760"/>
        <end position="1769"/>
    </location>
</feature>
<feature type="region of interest" description="Disordered" evidence="2">
    <location>
        <begin position="394"/>
        <end position="413"/>
    </location>
</feature>
<dbReference type="STRING" id="1051891.A0A0C3L8U7"/>
<name>A0A0C3L8U7_9AGAM</name>
<dbReference type="PANTHER" id="PTHR45725">
    <property type="entry name" value="FORMIN HOMOLOGY 2 FAMILY MEMBER"/>
    <property type="match status" value="1"/>
</dbReference>
<dbReference type="Gene3D" id="1.25.10.10">
    <property type="entry name" value="Leucine-rich Repeat Variant"/>
    <property type="match status" value="1"/>
</dbReference>
<feature type="compositionally biased region" description="Polar residues" evidence="2">
    <location>
        <begin position="276"/>
        <end position="302"/>
    </location>
</feature>
<protein>
    <recommendedName>
        <fullName evidence="7">FH2 domain-containing protein</fullName>
    </recommendedName>
</protein>
<sequence length="1769" mass="192576">MPPNAPLVAPILLPNGSIHFAAIKPNGTAQDAINVLLETPEVKEDVLGDLSSSYVDEGGWGLQKVIKHDVGKAWEDEELKSSHAGILSGSTVLAPLLKAASPTTPSLHRHFSAFPLTSHLHTPTLRLVATHPALTLQLSFLRVPEIPDEYSFPVYITRAQLADDIQQVVVETLGLSKVIAGTTVPYSIEEVISGKNGQDVASPVPGNTVISPRLTLRPQRTFRFVVPEDWYRRSRHRSMTPSLASMEDNDQPANGLDDGSDDEEGDGTAKAAGRGANTTPTASVLHTPAQSPNKGSRLSSIFDTWRGSASPGSPRPETPDRRLSVSDPVPLMASVEEVVNRLETEEKSKEDEEWMSEFDRMVEDLGLKGPQKAQMYALPSDRKKYLVTQNRLARSASTTTLDQTSSRISQQPASYSAATGSTLIPKLVPQLTGDVMKRFSLSNIGWGSASSPAPSAPSPPTSRLASVGEERGLHNKLPSEVVNLEEASDAQPLVPQPTGGLWSSWWAGSSAAAATGPSSSTTGATAKPKSCAWYVENLRPGVLSGTKLAKHLISLRVHLSTAKLAWIGKFVKEEKGMDALGQVLEELVGKGSKKKKLSETDNTILVEVVKCFRVLLNTEPGFDRVLATPELITHITFALHTSVPKVRALAAELLAAVCVLSLTADGAGGGLGNRLVLAAFSDYRVVFEESFRFQELVDGLKLPEADEGYSSDVSADEEDDGIWEARAAYMALVNALTNCPEALEDRIMLREELGRRGLNEAIVALRYIHPPEKLQTQIDVYTEEKFEDEEDMRERTRLTMQQMAEERDAENDPELRSALEDLLKSAKQDDELNPLLVGIIRSCCTVLELDVTRQFKVDLVFVLERFAAELGYLRDFRPESWVAFLDRFSTSIQSVVSVTKTTATLNGTGALEEEMEALREKVDKLVEERESLQSDLRSHIAEINTLRSLQTSGPGATTGSAIRSESSQNFHGVVQRLVQKEKQVIQLQAEMEKLKQQNPAEGRDLDDKAKRERDKQKISNLNEEIVKLKSKLNDAEVALSIRNKELVYLKRALESVYSRFQTSAEPEKRNSEVDAQQIAAQAIQSLTTKDEEIETLKVDIESLKSELAALKEVQSKYSDEKAFKARVAPPPPPPRTRSTADSTDTQSTSAVKIPPLGPPPPPPPPPPPAAAVTALASIGGIQPMRPPPPPPPPPPPSELSDTSSKEIGDSSTGNPPPPPPPPPIPPPPSIALTPSTGTPPPPPPPPPPGILAPPPPPPPPGNFGPPLPPPPPGPRSPISLAGSIPRPLRIVQPSKRLKPFFWNKLNAPTVVSTVWAELDEESTTIDMKDLEEAFSLTTSKPSSQPTSPTQTRKQAVSSLLDITRAQNIGIMLSRIKLSFPDIRRALLEIDDRQLSADDLKAISKHLPTDDEVGRLKDFADIGKLAKADQYFSEIMTISRLSQRLECILYRRRLEMDMEEVRPELEMLRSAGSELRTSLRFKKVLQTVLAIGNALNGSTFRGGARGFQLDALMKLKETKTANADPSCPTLLHYLARVLLRSDPSLVLFIEDLPHAESAARVSVQTVIASANSIYAGLEQLKNEIIVQRKSSTPGDKFVQVMEPFVKLVGGTVVQLKEDAASVDMELKSLLAYYGEVPDGNEGLKPEDFFGLVMSFSSALQKASVEVHAAEPRKLVSIQPETSTVDEVDEEEPQESNTLKKKPSAQQLLAPPGMPASISSRKTIGRGDLDEAIRSIRVGQRPRARGPNRPLSKIFLDGSSPGRPTSSLFDA</sequence>
<feature type="region of interest" description="Disordered" evidence="2">
    <location>
        <begin position="1677"/>
        <end position="1769"/>
    </location>
</feature>
<dbReference type="PROSITE" id="PS51444">
    <property type="entry name" value="FH2"/>
    <property type="match status" value="1"/>
</dbReference>
<accession>A0A0C3L8U7</accession>
<dbReference type="OrthoDB" id="1668162at2759"/>
<dbReference type="InterPro" id="IPR011989">
    <property type="entry name" value="ARM-like"/>
</dbReference>
<dbReference type="InterPro" id="IPR014768">
    <property type="entry name" value="GBD/FH3_dom"/>
</dbReference>
<dbReference type="Gene3D" id="1.20.58.2220">
    <property type="entry name" value="Formin, FH2 domain"/>
    <property type="match status" value="1"/>
</dbReference>
<dbReference type="Pfam" id="PF02181">
    <property type="entry name" value="FH2"/>
    <property type="match status" value="1"/>
</dbReference>
<dbReference type="InterPro" id="IPR010472">
    <property type="entry name" value="FH3_dom"/>
</dbReference>
<dbReference type="InterPro" id="IPR010473">
    <property type="entry name" value="GTPase-bd"/>
</dbReference>